<evidence type="ECO:0000256" key="5">
    <source>
        <dbReference type="RuleBase" id="RU000383"/>
    </source>
</evidence>
<evidence type="ECO:0000256" key="1">
    <source>
        <dbReference type="ARBA" id="ARBA00003222"/>
    </source>
</evidence>
<keyword evidence="2" id="KW-0132">Cell division</keyword>
<comment type="function">
    <text evidence="1">Essential for the control of the cell cycle at the G2/M (mitosis) transition.</text>
</comment>
<dbReference type="InterPro" id="IPR039361">
    <property type="entry name" value="Cyclin"/>
</dbReference>
<dbReference type="SUPFAM" id="SSF47954">
    <property type="entry name" value="Cyclin-like"/>
    <property type="match status" value="2"/>
</dbReference>
<dbReference type="Proteomes" id="UP000694620">
    <property type="component" value="Chromosome 1"/>
</dbReference>
<evidence type="ECO:0000259" key="7">
    <source>
        <dbReference type="SMART" id="SM01332"/>
    </source>
</evidence>
<organism evidence="8 9">
    <name type="scientific">Erpetoichthys calabaricus</name>
    <name type="common">Rope fish</name>
    <name type="synonym">Calamoichthys calabaricus</name>
    <dbReference type="NCBI Taxonomy" id="27687"/>
    <lineage>
        <taxon>Eukaryota</taxon>
        <taxon>Metazoa</taxon>
        <taxon>Chordata</taxon>
        <taxon>Craniata</taxon>
        <taxon>Vertebrata</taxon>
        <taxon>Euteleostomi</taxon>
        <taxon>Actinopterygii</taxon>
        <taxon>Polypteriformes</taxon>
        <taxon>Polypteridae</taxon>
        <taxon>Erpetoichthys</taxon>
    </lineage>
</organism>
<dbReference type="AlphaFoldDB" id="A0A8C4RCQ8"/>
<dbReference type="InterPro" id="IPR046965">
    <property type="entry name" value="Cyclin_A/B-like"/>
</dbReference>
<evidence type="ECO:0000313" key="9">
    <source>
        <dbReference type="Proteomes" id="UP000694620"/>
    </source>
</evidence>
<reference evidence="8" key="2">
    <citation type="submission" date="2025-08" db="UniProtKB">
        <authorList>
            <consortium name="Ensembl"/>
        </authorList>
    </citation>
    <scope>IDENTIFICATION</scope>
</reference>
<dbReference type="PANTHER" id="PTHR10177">
    <property type="entry name" value="CYCLINS"/>
    <property type="match status" value="1"/>
</dbReference>
<evidence type="ECO:0000259" key="6">
    <source>
        <dbReference type="SMART" id="SM00385"/>
    </source>
</evidence>
<comment type="similarity">
    <text evidence="5">Belongs to the cyclin family.</text>
</comment>
<dbReference type="InterPro" id="IPR013763">
    <property type="entry name" value="Cyclin-like_dom"/>
</dbReference>
<evidence type="ECO:0000256" key="2">
    <source>
        <dbReference type="ARBA" id="ARBA00022618"/>
    </source>
</evidence>
<dbReference type="GO" id="GO:0044772">
    <property type="term" value="P:mitotic cell cycle phase transition"/>
    <property type="evidence" value="ECO:0007669"/>
    <property type="project" value="InterPro"/>
</dbReference>
<feature type="domain" description="Cyclin-like" evidence="6">
    <location>
        <begin position="174"/>
        <end position="261"/>
    </location>
</feature>
<dbReference type="Pfam" id="PF00134">
    <property type="entry name" value="Cyclin_N"/>
    <property type="match status" value="1"/>
</dbReference>
<dbReference type="Ensembl" id="ENSECRT00000000099.1">
    <property type="protein sequence ID" value="ENSECRP00000000094.1"/>
    <property type="gene ID" value="ENSECRG00000000062.1"/>
</dbReference>
<dbReference type="GO" id="GO:0051301">
    <property type="term" value="P:cell division"/>
    <property type="evidence" value="ECO:0007669"/>
    <property type="project" value="UniProtKB-KW"/>
</dbReference>
<reference evidence="8" key="1">
    <citation type="submission" date="2021-06" db="EMBL/GenBank/DDBJ databases">
        <authorList>
            <consortium name="Wellcome Sanger Institute Data Sharing"/>
        </authorList>
    </citation>
    <scope>NUCLEOTIDE SEQUENCE [LARGE SCALE GENOMIC DNA]</scope>
</reference>
<accession>A0A8C4RCQ8</accession>
<dbReference type="CDD" id="cd20542">
    <property type="entry name" value="CYCLIN_CNTD2"/>
    <property type="match status" value="1"/>
</dbReference>
<dbReference type="GO" id="GO:0016538">
    <property type="term" value="F:cyclin-dependent protein serine/threonine kinase regulator activity"/>
    <property type="evidence" value="ECO:0007669"/>
    <property type="project" value="InterPro"/>
</dbReference>
<dbReference type="InterPro" id="IPR006671">
    <property type="entry name" value="Cyclin_N"/>
</dbReference>
<dbReference type="GeneTree" id="ENSGT00920000149201"/>
<dbReference type="Pfam" id="PF02984">
    <property type="entry name" value="Cyclin_C"/>
    <property type="match status" value="1"/>
</dbReference>
<dbReference type="SMART" id="SM00385">
    <property type="entry name" value="CYCLIN"/>
    <property type="match status" value="2"/>
</dbReference>
<feature type="domain" description="Cyclin C-terminal" evidence="7">
    <location>
        <begin position="170"/>
        <end position="292"/>
    </location>
</feature>
<dbReference type="SMART" id="SM01332">
    <property type="entry name" value="Cyclin_C"/>
    <property type="match status" value="1"/>
</dbReference>
<proteinExistence type="inferred from homology"/>
<gene>
    <name evidence="8" type="primary">CCNP</name>
    <name evidence="8" type="synonym">ccnp</name>
</gene>
<evidence type="ECO:0000256" key="3">
    <source>
        <dbReference type="ARBA" id="ARBA00023127"/>
    </source>
</evidence>
<protein>
    <submittedName>
        <fullName evidence="8">Cyclin P</fullName>
    </submittedName>
</protein>
<dbReference type="InterPro" id="IPR036915">
    <property type="entry name" value="Cyclin-like_sf"/>
</dbReference>
<dbReference type="PROSITE" id="PS51257">
    <property type="entry name" value="PROKAR_LIPOPROTEIN"/>
    <property type="match status" value="1"/>
</dbReference>
<reference evidence="8" key="3">
    <citation type="submission" date="2025-09" db="UniProtKB">
        <authorList>
            <consortium name="Ensembl"/>
        </authorList>
    </citation>
    <scope>IDENTIFICATION</scope>
</reference>
<dbReference type="InterPro" id="IPR004367">
    <property type="entry name" value="Cyclin_C-dom"/>
</dbReference>
<evidence type="ECO:0000313" key="8">
    <source>
        <dbReference type="Ensembl" id="ENSECRP00000000094.1"/>
    </source>
</evidence>
<feature type="domain" description="Cyclin-like" evidence="6">
    <location>
        <begin position="77"/>
        <end position="161"/>
    </location>
</feature>
<dbReference type="PIRSF" id="PIRSF001771">
    <property type="entry name" value="Cyclin_A_B_D_E"/>
    <property type="match status" value="1"/>
</dbReference>
<name>A0A8C4RCQ8_ERPCA</name>
<dbReference type="FunFam" id="1.10.472.10:FF:000057">
    <property type="entry name" value="Cyclin N-terminal domain containing 2"/>
    <property type="match status" value="1"/>
</dbReference>
<keyword evidence="4" id="KW-0131">Cell cycle</keyword>
<evidence type="ECO:0000256" key="4">
    <source>
        <dbReference type="ARBA" id="ARBA00023306"/>
    </source>
</evidence>
<sequence length="302" mass="34812">MLKIVYGIVAFLLIVACQLCTVVNDLKEAMQSLGLSFEQEYSWDIFCAMMKRQSHYVFERAELPKGITVEMRALLVDWLIQVHDSFRCAEETLYLCVHLLNSCLWLSKVNPSTFQLLGMTCLFIACKKEECLLPETTELCFLMENSFSKKQLLKMERKILDTLKFDVSYAQPLHFLYVVATVGRCNQKVIFLAKYFLELTLLDPEYTLYEPAQLAAAALCLSRKLLNKNCCWDEEEAWARAGHLYSFSKIMLTKIQQRMLKAAAQASSLETQATFLKYSIPERLKISSHPAIFHAHPLHEYS</sequence>
<keyword evidence="3 5" id="KW-0195">Cyclin</keyword>
<dbReference type="Gene3D" id="1.10.472.10">
    <property type="entry name" value="Cyclin-like"/>
    <property type="match status" value="2"/>
</dbReference>
<keyword evidence="9" id="KW-1185">Reference proteome</keyword>